<dbReference type="PIRSF" id="PIRSF028304">
    <property type="entry name" value="UCP028304"/>
    <property type="match status" value="1"/>
</dbReference>
<protein>
    <submittedName>
        <fullName evidence="1">Type VI secretion system baseplate subunit TssF</fullName>
    </submittedName>
</protein>
<evidence type="ECO:0000313" key="1">
    <source>
        <dbReference type="EMBL" id="RDK02452.1"/>
    </source>
</evidence>
<keyword evidence="2" id="KW-1185">Reference proteome</keyword>
<sequence length="629" mass="70002">MDTRLLRYYERELQHLRETGGEFAREFPKVAGRLGLESFACADPYVERLLEGFSFLAARVQMKIDAEFPRFTEHLLELVYPHYLAPTPSMAVVQFAPDLAEGSLAAGFTLPRGTVLKSILGKNDQTPCEYRTAHETTLWPLEIAHAQYFAHAGEIAGLDFSRLGTVRAGLRLRLRSTAGLAFNELSLERLTLHLRGGDALPAQLYEQIFGHALALVAMPARTNANGNAVWHEVIDRAQIGRVGFSPDEALLPHGPRSFHGYRLLHEYFAFPQRYQFVELGGLARAVSRCADNELDLVILFDRLQPSLEGGVGTETFSLFCTPAINLFPKRADRIHLTKQHAEFHLIPDRTRPMDFEIHQVVSVTGHGSGKDEQQVFRPFYAANDLMNEREAGAYYQVRRARRVLSERQRRQGPRSSYIGSEMFVSLVDPLEAPYRSDLRQLGAELLCTNRDLPLSMPLGLGKTDFTLEASAPVQSVRCVAGPTAPAPSYAEGEVAWRVVSHLSLNYLSLLDQGEKEGASALRDLLRLYVGVADTVGHRQIEGVRSVASQPVVRRIPAPGPIAYGRGLQVTVTMDESAFEGAGIFLFGSVLEQFFAKYASLNTFTETVVRSTTRGDIMKWPARSGRCEIL</sequence>
<dbReference type="OrthoDB" id="9763676at2"/>
<organism evidence="1 2">
    <name type="scientific">Paraburkholderia lacunae</name>
    <dbReference type="NCBI Taxonomy" id="2211104"/>
    <lineage>
        <taxon>Bacteria</taxon>
        <taxon>Pseudomonadati</taxon>
        <taxon>Pseudomonadota</taxon>
        <taxon>Betaproteobacteria</taxon>
        <taxon>Burkholderiales</taxon>
        <taxon>Burkholderiaceae</taxon>
        <taxon>Paraburkholderia</taxon>
    </lineage>
</organism>
<dbReference type="RefSeq" id="WP_115101128.1">
    <property type="nucleotide sequence ID" value="NZ_QHKS01000007.1"/>
</dbReference>
<evidence type="ECO:0000313" key="2">
    <source>
        <dbReference type="Proteomes" id="UP000254875"/>
    </source>
</evidence>
<dbReference type="PANTHER" id="PTHR35370:SF1">
    <property type="entry name" value="TYPE VI SECRETION SYSTEM COMPONENT TSSF1"/>
    <property type="match status" value="1"/>
</dbReference>
<reference evidence="2" key="1">
    <citation type="submission" date="2018-05" db="EMBL/GenBank/DDBJ databases">
        <authorList>
            <person name="Feng T."/>
        </authorList>
    </citation>
    <scope>NUCLEOTIDE SEQUENCE [LARGE SCALE GENOMIC DNA]</scope>
    <source>
        <strain evidence="2">S27</strain>
    </source>
</reference>
<dbReference type="EMBL" id="QHKS01000007">
    <property type="protein sequence ID" value="RDK02452.1"/>
    <property type="molecule type" value="Genomic_DNA"/>
</dbReference>
<dbReference type="NCBIfam" id="TIGR03359">
    <property type="entry name" value="VI_chp_6"/>
    <property type="match status" value="1"/>
</dbReference>
<comment type="caution">
    <text evidence="1">The sequence shown here is derived from an EMBL/GenBank/DDBJ whole genome shotgun (WGS) entry which is preliminary data.</text>
</comment>
<dbReference type="PANTHER" id="PTHR35370">
    <property type="entry name" value="CYTOPLASMIC PROTEIN-RELATED-RELATED"/>
    <property type="match status" value="1"/>
</dbReference>
<dbReference type="Proteomes" id="UP000254875">
    <property type="component" value="Unassembled WGS sequence"/>
</dbReference>
<proteinExistence type="predicted"/>
<dbReference type="Pfam" id="PF05947">
    <property type="entry name" value="T6SS_TssF"/>
    <property type="match status" value="1"/>
</dbReference>
<accession>A0A370NA27</accession>
<dbReference type="InterPro" id="IPR010272">
    <property type="entry name" value="T6SS_TssF"/>
</dbReference>
<gene>
    <name evidence="1" type="primary">vasA</name>
    <name evidence="1" type="ORF">DLM46_12730</name>
</gene>
<name>A0A370NA27_9BURK</name>
<dbReference type="AlphaFoldDB" id="A0A370NA27"/>